<keyword evidence="3 5" id="KW-1133">Transmembrane helix</keyword>
<evidence type="ECO:0000256" key="3">
    <source>
        <dbReference type="ARBA" id="ARBA00022989"/>
    </source>
</evidence>
<dbReference type="PROSITE" id="PS50928">
    <property type="entry name" value="ABC_TM1"/>
    <property type="match status" value="1"/>
</dbReference>
<dbReference type="PANTHER" id="PTHR43879">
    <property type="entry name" value="ABC TRANSPORTER PERMEASE PROTEIN"/>
    <property type="match status" value="1"/>
</dbReference>
<dbReference type="Pfam" id="PF00528">
    <property type="entry name" value="BPD_transp_1"/>
    <property type="match status" value="1"/>
</dbReference>
<dbReference type="SUPFAM" id="SSF161098">
    <property type="entry name" value="MetI-like"/>
    <property type="match status" value="1"/>
</dbReference>
<name>A0ABU1SRH3_9HYPH</name>
<feature type="transmembrane region" description="Helical" evidence="5">
    <location>
        <begin position="86"/>
        <end position="108"/>
    </location>
</feature>
<feature type="transmembrane region" description="Helical" evidence="5">
    <location>
        <begin position="192"/>
        <end position="211"/>
    </location>
</feature>
<dbReference type="Proteomes" id="UP001250791">
    <property type="component" value="Unassembled WGS sequence"/>
</dbReference>
<keyword evidence="5" id="KW-0813">Transport</keyword>
<evidence type="ECO:0000259" key="6">
    <source>
        <dbReference type="PROSITE" id="PS50928"/>
    </source>
</evidence>
<dbReference type="InterPro" id="IPR035906">
    <property type="entry name" value="MetI-like_sf"/>
</dbReference>
<dbReference type="InterPro" id="IPR000515">
    <property type="entry name" value="MetI-like"/>
</dbReference>
<dbReference type="EMBL" id="JAVDUP010000002">
    <property type="protein sequence ID" value="MDR6900957.1"/>
    <property type="molecule type" value="Genomic_DNA"/>
</dbReference>
<dbReference type="RefSeq" id="WP_095433456.1">
    <property type="nucleotide sequence ID" value="NZ_JAVDUP010000002.1"/>
</dbReference>
<dbReference type="CDD" id="cd06261">
    <property type="entry name" value="TM_PBP2"/>
    <property type="match status" value="1"/>
</dbReference>
<evidence type="ECO:0000313" key="8">
    <source>
        <dbReference type="Proteomes" id="UP001250791"/>
    </source>
</evidence>
<reference evidence="7 8" key="1">
    <citation type="submission" date="2023-07" db="EMBL/GenBank/DDBJ databases">
        <title>Sorghum-associated microbial communities from plants grown in Nebraska, USA.</title>
        <authorList>
            <person name="Schachtman D."/>
        </authorList>
    </citation>
    <scope>NUCLEOTIDE SEQUENCE [LARGE SCALE GENOMIC DNA]</scope>
    <source>
        <strain evidence="7 8">3199</strain>
    </source>
</reference>
<feature type="transmembrane region" description="Helical" evidence="5">
    <location>
        <begin position="115"/>
        <end position="136"/>
    </location>
</feature>
<evidence type="ECO:0000256" key="5">
    <source>
        <dbReference type="RuleBase" id="RU363032"/>
    </source>
</evidence>
<proteinExistence type="inferred from homology"/>
<organism evidence="7 8">
    <name type="scientific">Rhizobium miluonense</name>
    <dbReference type="NCBI Taxonomy" id="411945"/>
    <lineage>
        <taxon>Bacteria</taxon>
        <taxon>Pseudomonadati</taxon>
        <taxon>Pseudomonadota</taxon>
        <taxon>Alphaproteobacteria</taxon>
        <taxon>Hyphomicrobiales</taxon>
        <taxon>Rhizobiaceae</taxon>
        <taxon>Rhizobium/Agrobacterium group</taxon>
        <taxon>Rhizobium</taxon>
    </lineage>
</organism>
<comment type="subcellular location">
    <subcellularLocation>
        <location evidence="1 5">Cell membrane</location>
        <topology evidence="1 5">Multi-pass membrane protein</topology>
    </subcellularLocation>
</comment>
<sequence length="287" mass="31402">MAQRQEKNIARIGVYAFLAIMAAFFLMPLYVMVATSLKTMDEVRGSSIFAFPLRPTLEAWKTAWSSACTGLTCSGVSVGFFNSLKIMIPSTFLSILLGAVTGYALSFWRPKGAGIIFAVLVVAAFIPYQVFIYPLVRVLSQVGLYNSLAGIIMVHVIFGLPVMVLMFRNYYAGLPRDLFSAARVDGGGFWDIFFRLMLPLSPPILIVAVILQSTHIWNDFLFGLVFAGSDNRPMTVLLNNIVNTTQGEKAYNVDMAATILTALVPLVIYLASGRWFVRGIAAGAVKG</sequence>
<feature type="transmembrane region" description="Helical" evidence="5">
    <location>
        <begin position="148"/>
        <end position="171"/>
    </location>
</feature>
<gene>
    <name evidence="7" type="ORF">J2W52_002572</name>
</gene>
<protein>
    <submittedName>
        <fullName evidence="7">Glucose/mannose transport system permease protein</fullName>
    </submittedName>
</protein>
<keyword evidence="4 5" id="KW-0472">Membrane</keyword>
<feature type="transmembrane region" description="Helical" evidence="5">
    <location>
        <begin position="12"/>
        <end position="33"/>
    </location>
</feature>
<comment type="caution">
    <text evidence="7">The sequence shown here is derived from an EMBL/GenBank/DDBJ whole genome shotgun (WGS) entry which is preliminary data.</text>
</comment>
<evidence type="ECO:0000256" key="4">
    <source>
        <dbReference type="ARBA" id="ARBA00023136"/>
    </source>
</evidence>
<dbReference type="Gene3D" id="1.10.3720.10">
    <property type="entry name" value="MetI-like"/>
    <property type="match status" value="1"/>
</dbReference>
<evidence type="ECO:0000313" key="7">
    <source>
        <dbReference type="EMBL" id="MDR6900957.1"/>
    </source>
</evidence>
<feature type="transmembrane region" description="Helical" evidence="5">
    <location>
        <begin position="255"/>
        <end position="277"/>
    </location>
</feature>
<keyword evidence="8" id="KW-1185">Reference proteome</keyword>
<feature type="domain" description="ABC transmembrane type-1" evidence="6">
    <location>
        <begin position="80"/>
        <end position="272"/>
    </location>
</feature>
<comment type="similarity">
    <text evidence="5">Belongs to the binding-protein-dependent transport system permease family.</text>
</comment>
<keyword evidence="2 5" id="KW-0812">Transmembrane</keyword>
<accession>A0ABU1SRH3</accession>
<evidence type="ECO:0000256" key="1">
    <source>
        <dbReference type="ARBA" id="ARBA00004651"/>
    </source>
</evidence>
<dbReference type="PANTHER" id="PTHR43879:SF1">
    <property type="entry name" value="GLUCOSE IMPORT SYSTEM PERMEASE PROTEIN GLCU"/>
    <property type="match status" value="1"/>
</dbReference>
<evidence type="ECO:0000256" key="2">
    <source>
        <dbReference type="ARBA" id="ARBA00022692"/>
    </source>
</evidence>